<dbReference type="Gene3D" id="1.10.287.1890">
    <property type="match status" value="1"/>
</dbReference>
<dbReference type="SUPFAM" id="SSF53335">
    <property type="entry name" value="S-adenosyl-L-methionine-dependent methyltransferases"/>
    <property type="match status" value="1"/>
</dbReference>
<dbReference type="InterPro" id="IPR006901">
    <property type="entry name" value="TrmK"/>
</dbReference>
<dbReference type="PANTHER" id="PTHR38451">
    <property type="entry name" value="TRNA (ADENINE(22)-N(1))-METHYLTRANSFERASE"/>
    <property type="match status" value="1"/>
</dbReference>
<dbReference type="InterPro" id="IPR029063">
    <property type="entry name" value="SAM-dependent_MTases_sf"/>
</dbReference>
<keyword evidence="1" id="KW-0808">Transferase</keyword>
<sequence length="234" mass="25535">MDARKLSNRLLTAAKYVKAGAVLADIGSDHAYLPAYLALNKQIKFGIAGEVVKGPFENAQHEIKKEGLVGKVEARLADGLAAIELTDQVDTITICGMGGPLIASILEKGKAKLANHPRLILQPNVGEKEVRKWLMQAGYAIVAEEILAEDGHTYELIVADYAPTEAHLDEQALMFGPLLMQTKNPVFISKWRQEILKQEEILTHLEQAKVVPLAKKAQILATIKEIEGVLNGIS</sequence>
<dbReference type="GO" id="GO:0160105">
    <property type="term" value="F:tRNA (adenine(22)-N1)-methyltransferase activity"/>
    <property type="evidence" value="ECO:0007669"/>
    <property type="project" value="InterPro"/>
</dbReference>
<evidence type="ECO:0000313" key="1">
    <source>
        <dbReference type="EMBL" id="KRM64614.1"/>
    </source>
</evidence>
<dbReference type="PATRIC" id="fig|1423718.3.peg.1821"/>
<keyword evidence="1" id="KW-0489">Methyltransferase</keyword>
<gene>
    <name evidence="1" type="ORF">FC14_GL001754</name>
</gene>
<dbReference type="RefSeq" id="WP_056976604.1">
    <property type="nucleotide sequence ID" value="NZ_AYYP01000029.1"/>
</dbReference>
<dbReference type="Proteomes" id="UP000051008">
    <property type="component" value="Unassembled WGS sequence"/>
</dbReference>
<evidence type="ECO:0000313" key="2">
    <source>
        <dbReference type="Proteomes" id="UP000051008"/>
    </source>
</evidence>
<dbReference type="EMBL" id="AYYP01000029">
    <property type="protein sequence ID" value="KRM64614.1"/>
    <property type="molecule type" value="Genomic_DNA"/>
</dbReference>
<dbReference type="GO" id="GO:0032259">
    <property type="term" value="P:methylation"/>
    <property type="evidence" value="ECO:0007669"/>
    <property type="project" value="UniProtKB-KW"/>
</dbReference>
<reference evidence="1 2" key="1">
    <citation type="journal article" date="2015" name="Genome Announc.">
        <title>Expanding the biotechnology potential of lactobacilli through comparative genomics of 213 strains and associated genera.</title>
        <authorList>
            <person name="Sun Z."/>
            <person name="Harris H.M."/>
            <person name="McCann A."/>
            <person name="Guo C."/>
            <person name="Argimon S."/>
            <person name="Zhang W."/>
            <person name="Yang X."/>
            <person name="Jeffery I.B."/>
            <person name="Cooney J.C."/>
            <person name="Kagawa T.F."/>
            <person name="Liu W."/>
            <person name="Song Y."/>
            <person name="Salvetti E."/>
            <person name="Wrobel A."/>
            <person name="Rasinkangas P."/>
            <person name="Parkhill J."/>
            <person name="Rea M.C."/>
            <person name="O'Sullivan O."/>
            <person name="Ritari J."/>
            <person name="Douillard F.P."/>
            <person name="Paul Ross R."/>
            <person name="Yang R."/>
            <person name="Briner A.E."/>
            <person name="Felis G.E."/>
            <person name="de Vos W.M."/>
            <person name="Barrangou R."/>
            <person name="Klaenhammer T.R."/>
            <person name="Caufield P.W."/>
            <person name="Cui Y."/>
            <person name="Zhang H."/>
            <person name="O'Toole P.W."/>
        </authorList>
    </citation>
    <scope>NUCLEOTIDE SEQUENCE [LARGE SCALE GENOMIC DNA]</scope>
    <source>
        <strain evidence="1 2">DSM 20509</strain>
    </source>
</reference>
<dbReference type="OrthoDB" id="5881184at2"/>
<dbReference type="Pfam" id="PF04816">
    <property type="entry name" value="TrmK"/>
    <property type="match status" value="1"/>
</dbReference>
<organism evidence="1 2">
    <name type="scientific">Ligilactobacillus agilis DSM 20509</name>
    <dbReference type="NCBI Taxonomy" id="1423718"/>
    <lineage>
        <taxon>Bacteria</taxon>
        <taxon>Bacillati</taxon>
        <taxon>Bacillota</taxon>
        <taxon>Bacilli</taxon>
        <taxon>Lactobacillales</taxon>
        <taxon>Lactobacillaceae</taxon>
        <taxon>Ligilactobacillus</taxon>
    </lineage>
</organism>
<accession>A0A0R2AL02</accession>
<proteinExistence type="predicted"/>
<comment type="caution">
    <text evidence="1">The sequence shown here is derived from an EMBL/GenBank/DDBJ whole genome shotgun (WGS) entry which is preliminary data.</text>
</comment>
<dbReference type="Gene3D" id="3.40.50.150">
    <property type="entry name" value="Vaccinia Virus protein VP39"/>
    <property type="match status" value="1"/>
</dbReference>
<protein>
    <submittedName>
        <fullName evidence="1">SAM-dependent methyltransferase</fullName>
    </submittedName>
</protein>
<dbReference type="PIRSF" id="PIRSF018637">
    <property type="entry name" value="TrmK"/>
    <property type="match status" value="1"/>
</dbReference>
<dbReference type="AlphaFoldDB" id="A0A0R2AL02"/>
<keyword evidence="2" id="KW-1185">Reference proteome</keyword>
<name>A0A0R2AL02_9LACO</name>
<dbReference type="PANTHER" id="PTHR38451:SF1">
    <property type="entry name" value="TRNA (ADENINE(22)-N(1))-METHYLTRANSFERASE"/>
    <property type="match status" value="1"/>
</dbReference>